<proteinExistence type="inferred from homology"/>
<evidence type="ECO:0000256" key="2">
    <source>
        <dbReference type="ARBA" id="ARBA00004954"/>
    </source>
</evidence>
<dbReference type="UniPathway" id="UPA00074">
    <property type="reaction ID" value="UER00133"/>
</dbReference>
<comment type="similarity">
    <text evidence="3 10">Belongs to the PurH family.</text>
</comment>
<dbReference type="HAMAP" id="MF_00139">
    <property type="entry name" value="PurH"/>
    <property type="match status" value="1"/>
</dbReference>
<dbReference type="GO" id="GO:0003937">
    <property type="term" value="F:IMP cyclohydrolase activity"/>
    <property type="evidence" value="ECO:0007669"/>
    <property type="project" value="UniProtKB-UniRule"/>
</dbReference>
<comment type="pathway">
    <text evidence="2 10">Purine metabolism; IMP biosynthesis via de novo pathway; 5-formamido-1-(5-phospho-D-ribosyl)imidazole-4-carboxamide from 5-amino-1-(5-phospho-D-ribosyl)imidazole-4-carboxamide (10-formyl THF route): step 1/1.</text>
</comment>
<dbReference type="EC" id="3.5.4.10" evidence="10"/>
<accession>A0A6G1XB94</accession>
<evidence type="ECO:0000313" key="13">
    <source>
        <dbReference type="Proteomes" id="UP000480185"/>
    </source>
</evidence>
<dbReference type="InterPro" id="IPR002695">
    <property type="entry name" value="PurH-like"/>
</dbReference>
<organism evidence="12 13">
    <name type="scientific">Salinibacillus xinjiangensis</name>
    <dbReference type="NCBI Taxonomy" id="1229268"/>
    <lineage>
        <taxon>Bacteria</taxon>
        <taxon>Bacillati</taxon>
        <taxon>Bacillota</taxon>
        <taxon>Bacilli</taxon>
        <taxon>Bacillales</taxon>
        <taxon>Bacillaceae</taxon>
        <taxon>Salinibacillus</taxon>
    </lineage>
</organism>
<dbReference type="CDD" id="cd01421">
    <property type="entry name" value="IMPCH"/>
    <property type="match status" value="1"/>
</dbReference>
<dbReference type="OrthoDB" id="9802065at2"/>
<dbReference type="NCBIfam" id="TIGR00355">
    <property type="entry name" value="purH"/>
    <property type="match status" value="1"/>
</dbReference>
<keyword evidence="6 10" id="KW-0378">Hydrolase</keyword>
<comment type="caution">
    <text evidence="12">The sequence shown here is derived from an EMBL/GenBank/DDBJ whole genome shotgun (WGS) entry which is preliminary data.</text>
</comment>
<evidence type="ECO:0000256" key="8">
    <source>
        <dbReference type="ARBA" id="ARBA00050488"/>
    </source>
</evidence>
<evidence type="ECO:0000259" key="11">
    <source>
        <dbReference type="PROSITE" id="PS51855"/>
    </source>
</evidence>
<dbReference type="EMBL" id="WJNH01000015">
    <property type="protein sequence ID" value="MRG88058.1"/>
    <property type="molecule type" value="Genomic_DNA"/>
</dbReference>
<keyword evidence="13" id="KW-1185">Reference proteome</keyword>
<dbReference type="FunFam" id="3.40.50.1380:FF:000001">
    <property type="entry name" value="Bifunctional purine biosynthesis protein PurH"/>
    <property type="match status" value="1"/>
</dbReference>
<dbReference type="SUPFAM" id="SSF52335">
    <property type="entry name" value="Methylglyoxal synthase-like"/>
    <property type="match status" value="1"/>
</dbReference>
<evidence type="ECO:0000256" key="10">
    <source>
        <dbReference type="HAMAP-Rule" id="MF_00139"/>
    </source>
</evidence>
<dbReference type="InterPro" id="IPR011607">
    <property type="entry name" value="MGS-like_dom"/>
</dbReference>
<dbReference type="FunFam" id="3.40.140.20:FF:000002">
    <property type="entry name" value="Bifunctional purine biosynthesis protein PurH"/>
    <property type="match status" value="1"/>
</dbReference>
<dbReference type="PROSITE" id="PS51855">
    <property type="entry name" value="MGS"/>
    <property type="match status" value="1"/>
</dbReference>
<evidence type="ECO:0000313" key="12">
    <source>
        <dbReference type="EMBL" id="MRG88058.1"/>
    </source>
</evidence>
<dbReference type="GO" id="GO:0006189">
    <property type="term" value="P:'de novo' IMP biosynthetic process"/>
    <property type="evidence" value="ECO:0007669"/>
    <property type="project" value="UniProtKB-UniRule"/>
</dbReference>
<dbReference type="Pfam" id="PF01808">
    <property type="entry name" value="AICARFT_IMPCHas"/>
    <property type="match status" value="1"/>
</dbReference>
<comment type="domain">
    <text evidence="10">The IMP cyclohydrolase activity resides in the N-terminal region.</text>
</comment>
<feature type="domain" description="MGS-like" evidence="11">
    <location>
        <begin position="1"/>
        <end position="146"/>
    </location>
</feature>
<dbReference type="PIRSF" id="PIRSF000414">
    <property type="entry name" value="AICARFT_IMPCHas"/>
    <property type="match status" value="1"/>
</dbReference>
<dbReference type="GO" id="GO:0005829">
    <property type="term" value="C:cytosol"/>
    <property type="evidence" value="ECO:0007669"/>
    <property type="project" value="TreeGrafter"/>
</dbReference>
<protein>
    <recommendedName>
        <fullName evidence="10">Bifunctional purine biosynthesis protein PurH</fullName>
    </recommendedName>
    <domain>
        <recommendedName>
            <fullName evidence="10">Phosphoribosylaminoimidazolecarboxamide formyltransferase</fullName>
            <ecNumber evidence="10">2.1.2.3</ecNumber>
        </recommendedName>
        <alternativeName>
            <fullName evidence="10">AICAR transformylase</fullName>
        </alternativeName>
    </domain>
    <domain>
        <recommendedName>
            <fullName evidence="10">IMP cyclohydrolase</fullName>
            <ecNumber evidence="10">3.5.4.10</ecNumber>
        </recommendedName>
        <alternativeName>
            <fullName evidence="10">ATIC</fullName>
        </alternativeName>
        <alternativeName>
            <fullName evidence="10">IMP synthase</fullName>
        </alternativeName>
        <alternativeName>
            <fullName evidence="10">Inosinicase</fullName>
        </alternativeName>
    </domain>
</protein>
<dbReference type="AlphaFoldDB" id="A0A6G1XB94"/>
<dbReference type="NCBIfam" id="NF002049">
    <property type="entry name" value="PRK00881.1"/>
    <property type="match status" value="1"/>
</dbReference>
<dbReference type="SUPFAM" id="SSF53927">
    <property type="entry name" value="Cytidine deaminase-like"/>
    <property type="match status" value="1"/>
</dbReference>
<reference evidence="12 13" key="1">
    <citation type="submission" date="2019-11" db="EMBL/GenBank/DDBJ databases">
        <authorList>
            <person name="Li J."/>
        </authorList>
    </citation>
    <scope>NUCLEOTIDE SEQUENCE [LARGE SCALE GENOMIC DNA]</scope>
    <source>
        <strain evidence="12 13">J4</strain>
    </source>
</reference>
<dbReference type="Proteomes" id="UP000480185">
    <property type="component" value="Unassembled WGS sequence"/>
</dbReference>
<evidence type="ECO:0000256" key="3">
    <source>
        <dbReference type="ARBA" id="ARBA00007667"/>
    </source>
</evidence>
<dbReference type="Pfam" id="PF02142">
    <property type="entry name" value="MGS"/>
    <property type="match status" value="1"/>
</dbReference>
<dbReference type="RefSeq" id="WP_153729937.1">
    <property type="nucleotide sequence ID" value="NZ_WJNH01000015.1"/>
</dbReference>
<comment type="catalytic activity">
    <reaction evidence="8 10">
        <text>(6R)-10-formyltetrahydrofolate + 5-amino-1-(5-phospho-beta-D-ribosyl)imidazole-4-carboxamide = 5-formamido-1-(5-phospho-D-ribosyl)imidazole-4-carboxamide + (6S)-5,6,7,8-tetrahydrofolate</text>
        <dbReference type="Rhea" id="RHEA:22192"/>
        <dbReference type="ChEBI" id="CHEBI:57453"/>
        <dbReference type="ChEBI" id="CHEBI:58467"/>
        <dbReference type="ChEBI" id="CHEBI:58475"/>
        <dbReference type="ChEBI" id="CHEBI:195366"/>
        <dbReference type="EC" id="2.1.2.3"/>
    </reaction>
</comment>
<gene>
    <name evidence="10 12" type="primary">purH</name>
    <name evidence="12" type="ORF">GH754_17520</name>
</gene>
<evidence type="ECO:0000256" key="1">
    <source>
        <dbReference type="ARBA" id="ARBA00004844"/>
    </source>
</evidence>
<dbReference type="InterPro" id="IPR036914">
    <property type="entry name" value="MGS-like_dom_sf"/>
</dbReference>
<evidence type="ECO:0000256" key="9">
    <source>
        <dbReference type="ARBA" id="ARBA00050687"/>
    </source>
</evidence>
<dbReference type="EC" id="2.1.2.3" evidence="10"/>
<dbReference type="SMART" id="SM00798">
    <property type="entry name" value="AICARFT_IMPCHas"/>
    <property type="match status" value="1"/>
</dbReference>
<keyword evidence="4 10" id="KW-0808">Transferase</keyword>
<dbReference type="Gene3D" id="3.40.140.20">
    <property type="match status" value="2"/>
</dbReference>
<evidence type="ECO:0000256" key="4">
    <source>
        <dbReference type="ARBA" id="ARBA00022679"/>
    </source>
</evidence>
<evidence type="ECO:0000256" key="5">
    <source>
        <dbReference type="ARBA" id="ARBA00022755"/>
    </source>
</evidence>
<evidence type="ECO:0000256" key="7">
    <source>
        <dbReference type="ARBA" id="ARBA00023268"/>
    </source>
</evidence>
<keyword evidence="7 10" id="KW-0511">Multifunctional enzyme</keyword>
<dbReference type="PANTHER" id="PTHR11692">
    <property type="entry name" value="BIFUNCTIONAL PURINE BIOSYNTHESIS PROTEIN PURH"/>
    <property type="match status" value="1"/>
</dbReference>
<evidence type="ECO:0000256" key="6">
    <source>
        <dbReference type="ARBA" id="ARBA00022801"/>
    </source>
</evidence>
<name>A0A6G1XB94_9BACI</name>
<dbReference type="PANTHER" id="PTHR11692:SF0">
    <property type="entry name" value="BIFUNCTIONAL PURINE BIOSYNTHESIS PROTEIN ATIC"/>
    <property type="match status" value="1"/>
</dbReference>
<comment type="catalytic activity">
    <reaction evidence="9 10">
        <text>IMP + H2O = 5-formamido-1-(5-phospho-D-ribosyl)imidazole-4-carboxamide</text>
        <dbReference type="Rhea" id="RHEA:18445"/>
        <dbReference type="ChEBI" id="CHEBI:15377"/>
        <dbReference type="ChEBI" id="CHEBI:58053"/>
        <dbReference type="ChEBI" id="CHEBI:58467"/>
        <dbReference type="EC" id="3.5.4.10"/>
    </reaction>
</comment>
<dbReference type="InterPro" id="IPR024051">
    <property type="entry name" value="AICAR_Tfase_dup_dom_sf"/>
</dbReference>
<dbReference type="Gene3D" id="3.40.50.1380">
    <property type="entry name" value="Methylglyoxal synthase-like domain"/>
    <property type="match status" value="1"/>
</dbReference>
<sequence>MTKRRALISVSNKEGISEFAKALQEQGIEIVSTGGTQKLLKEEGIDVVGISEVTGFPEILDGRVKTLHPHVHAGLLAVRDDEKHQEQLKDLNIGTIDFVVVNLYPFKETISKPDVTFEDAIENIDIGGPTMLRSAAKNHNDVTVVVDPEDYEKVVNEIQTNGDVSESLKRQLAAKVFRHTAHYDALIAQYLSEQVQEESPEVFTVTYEKKQNLRYGENPHQKATFYQESLPVKASIAAAKQLNGKELSYNNIHDADAALSIVKEFDKPAVVAVKHMNPCGVGVGEDIEEAYDRTYEADSKSIFGGIVATNREIDEATALKMKEIFLEIIIAPSFTQAALDVLTSKKNLRLLTIDQTDEQETKKQLTSVHGGLLVQDEDTYSFDDATISIPTKREPTEKEWKDLKLAWQVVKHVKSNAILLAKDQMTIGVGAGQMNRVGAAEIAIEQAGEKAQGSSLASDAFFPMDDTVEAAAKAGITAIIQPGGSIRDEDSIKKCDEYGITMVFTGVRHFKH</sequence>
<dbReference type="GO" id="GO:0004643">
    <property type="term" value="F:phosphoribosylaminoimidazolecarboxamide formyltransferase activity"/>
    <property type="evidence" value="ECO:0007669"/>
    <property type="project" value="UniProtKB-UniRule"/>
</dbReference>
<comment type="pathway">
    <text evidence="1 10">Purine metabolism; IMP biosynthesis via de novo pathway; IMP from 5-formamido-1-(5-phospho-D-ribosyl)imidazole-4-carboxamide: step 1/1.</text>
</comment>
<dbReference type="SMART" id="SM00851">
    <property type="entry name" value="MGS"/>
    <property type="match status" value="1"/>
</dbReference>
<keyword evidence="5 10" id="KW-0658">Purine biosynthesis</keyword>
<dbReference type="InterPro" id="IPR016193">
    <property type="entry name" value="Cytidine_deaminase-like"/>
</dbReference>
<dbReference type="FunFam" id="3.40.140.20:FF:000001">
    <property type="entry name" value="Bifunctional purine biosynthesis protein PurH"/>
    <property type="match status" value="1"/>
</dbReference>